<evidence type="ECO:0000259" key="11">
    <source>
        <dbReference type="Pfam" id="PF16417"/>
    </source>
</evidence>
<comment type="similarity">
    <text evidence="6">Belongs to the CNOT1 family.</text>
</comment>
<feature type="domain" description="CCR4-NOT transcription complex subunit 1 CAF1-binding" evidence="10">
    <location>
        <begin position="774"/>
        <end position="999"/>
    </location>
</feature>
<keyword evidence="2" id="KW-0678">Repressor</keyword>
<evidence type="ECO:0000259" key="8">
    <source>
        <dbReference type="Pfam" id="PF04054"/>
    </source>
</evidence>
<dbReference type="InterPro" id="IPR007196">
    <property type="entry name" value="CCR4-Not_Not1_C"/>
</dbReference>
<feature type="compositionally biased region" description="Basic and acidic residues" evidence="7">
    <location>
        <begin position="18"/>
        <end position="29"/>
    </location>
</feature>
<keyword evidence="14" id="KW-1185">Reference proteome</keyword>
<dbReference type="InterPro" id="IPR032194">
    <property type="entry name" value="CNOT1_HEAT"/>
</dbReference>
<dbReference type="GO" id="GO:0030015">
    <property type="term" value="C:CCR4-NOT core complex"/>
    <property type="evidence" value="ECO:0007669"/>
    <property type="project" value="InterPro"/>
</dbReference>
<keyword evidence="3" id="KW-0805">Transcription regulation</keyword>
<dbReference type="OrthoDB" id="1933107at2759"/>
<evidence type="ECO:0000256" key="6">
    <source>
        <dbReference type="ARBA" id="ARBA00025717"/>
    </source>
</evidence>
<evidence type="ECO:0000259" key="9">
    <source>
        <dbReference type="Pfam" id="PF12842"/>
    </source>
</evidence>
<dbReference type="EMBL" id="FN653023">
    <property type="protein sequence ID" value="CBY17886.1"/>
    <property type="molecule type" value="Genomic_DNA"/>
</dbReference>
<dbReference type="PANTHER" id="PTHR13162">
    <property type="entry name" value="CCR4-NOT TRANSCRIPTION COMPLEX"/>
    <property type="match status" value="1"/>
</dbReference>
<dbReference type="Gene3D" id="1.25.40.800">
    <property type="match status" value="1"/>
</dbReference>
<dbReference type="PANTHER" id="PTHR13162:SF8">
    <property type="entry name" value="CCR4-NOT TRANSCRIPTION COMPLEX SUBUNIT 1"/>
    <property type="match status" value="1"/>
</dbReference>
<reference evidence="13" key="1">
    <citation type="journal article" date="2010" name="Science">
        <title>Plasticity of animal genome architecture unmasked by rapid evolution of a pelagic tunicate.</title>
        <authorList>
            <person name="Denoeud F."/>
            <person name="Henriet S."/>
            <person name="Mungpakdee S."/>
            <person name="Aury J.M."/>
            <person name="Da Silva C."/>
            <person name="Brinkmann H."/>
            <person name="Mikhaleva J."/>
            <person name="Olsen L.C."/>
            <person name="Jubin C."/>
            <person name="Canestro C."/>
            <person name="Bouquet J.M."/>
            <person name="Danks G."/>
            <person name="Poulain J."/>
            <person name="Campsteijn C."/>
            <person name="Adamski M."/>
            <person name="Cross I."/>
            <person name="Yadetie F."/>
            <person name="Muffato M."/>
            <person name="Louis A."/>
            <person name="Butcher S."/>
            <person name="Tsagkogeorga G."/>
            <person name="Konrad A."/>
            <person name="Singh S."/>
            <person name="Jensen M.F."/>
            <person name="Cong E.H."/>
            <person name="Eikeseth-Otteraa H."/>
            <person name="Noel B."/>
            <person name="Anthouard V."/>
            <person name="Porcel B.M."/>
            <person name="Kachouri-Lafond R."/>
            <person name="Nishino A."/>
            <person name="Ugolini M."/>
            <person name="Chourrout P."/>
            <person name="Nishida H."/>
            <person name="Aasland R."/>
            <person name="Huzurbazar S."/>
            <person name="Westhof E."/>
            <person name="Delsuc F."/>
            <person name="Lehrach H."/>
            <person name="Reinhardt R."/>
            <person name="Weissenbach J."/>
            <person name="Roy S.W."/>
            <person name="Artiguenave F."/>
            <person name="Postlethwait J.H."/>
            <person name="Manak J.R."/>
            <person name="Thompson E.M."/>
            <person name="Jaillon O."/>
            <person name="Du Pasquier L."/>
            <person name="Boudinot P."/>
            <person name="Liberles D.A."/>
            <person name="Volff J.N."/>
            <person name="Philippe H."/>
            <person name="Lenhard B."/>
            <person name="Roest Crollius H."/>
            <person name="Wincker P."/>
            <person name="Chourrout D."/>
        </authorList>
    </citation>
    <scope>NUCLEOTIDE SEQUENCE [LARGE SCALE GENOMIC DNA]</scope>
</reference>
<dbReference type="InterPro" id="IPR038535">
    <property type="entry name" value="CNOT1_TTP_bind_sf"/>
</dbReference>
<evidence type="ECO:0000256" key="3">
    <source>
        <dbReference type="ARBA" id="ARBA00023015"/>
    </source>
</evidence>
<evidence type="ECO:0000256" key="7">
    <source>
        <dbReference type="SAM" id="MobiDB-lite"/>
    </source>
</evidence>
<evidence type="ECO:0000259" key="12">
    <source>
        <dbReference type="Pfam" id="PF16418"/>
    </source>
</evidence>
<dbReference type="InterPro" id="IPR024557">
    <property type="entry name" value="CNOT1_dom_4"/>
</dbReference>
<evidence type="ECO:0000313" key="14">
    <source>
        <dbReference type="Proteomes" id="UP000001307"/>
    </source>
</evidence>
<dbReference type="Pfam" id="PF16415">
    <property type="entry name" value="CNOT1_CAF1_bind"/>
    <property type="match status" value="1"/>
</dbReference>
<dbReference type="Gene3D" id="1.25.40.790">
    <property type="match status" value="1"/>
</dbReference>
<dbReference type="InterPro" id="IPR040398">
    <property type="entry name" value="Not1"/>
</dbReference>
<dbReference type="Gene3D" id="1.25.40.840">
    <property type="entry name" value="CCR4-NOT transcription complex subunit 1 TTP binding domain"/>
    <property type="match status" value="1"/>
</dbReference>
<dbReference type="GO" id="GO:0017148">
    <property type="term" value="P:negative regulation of translation"/>
    <property type="evidence" value="ECO:0007669"/>
    <property type="project" value="InterPro"/>
</dbReference>
<dbReference type="FunCoup" id="E4X2N3">
    <property type="interactions" value="861"/>
</dbReference>
<keyword evidence="5" id="KW-0539">Nucleus</keyword>
<dbReference type="InterPro" id="IPR032193">
    <property type="entry name" value="CNOT1_TTP_bind"/>
</dbReference>
<dbReference type="Pfam" id="PF16417">
    <property type="entry name" value="CNOT1_TTP_bind"/>
    <property type="match status" value="1"/>
</dbReference>
<proteinExistence type="inferred from homology"/>
<dbReference type="GO" id="GO:0060090">
    <property type="term" value="F:molecular adaptor activity"/>
    <property type="evidence" value="ECO:0007669"/>
    <property type="project" value="TreeGrafter"/>
</dbReference>
<evidence type="ECO:0000256" key="5">
    <source>
        <dbReference type="ARBA" id="ARBA00023242"/>
    </source>
</evidence>
<accession>E4X2N3</accession>
<dbReference type="Pfam" id="PF04054">
    <property type="entry name" value="Not1"/>
    <property type="match status" value="1"/>
</dbReference>
<feature type="region of interest" description="Disordered" evidence="7">
    <location>
        <begin position="1"/>
        <end position="29"/>
    </location>
</feature>
<dbReference type="Proteomes" id="UP000001307">
    <property type="component" value="Unassembled WGS sequence"/>
</dbReference>
<evidence type="ECO:0000256" key="2">
    <source>
        <dbReference type="ARBA" id="ARBA00022491"/>
    </source>
</evidence>
<evidence type="ECO:0000256" key="4">
    <source>
        <dbReference type="ARBA" id="ARBA00023163"/>
    </source>
</evidence>
<protein>
    <submittedName>
        <fullName evidence="13">Uncharacterized protein</fullName>
    </submittedName>
</protein>
<comment type="subcellular location">
    <subcellularLocation>
        <location evidence="1">Nucleus</location>
    </subcellularLocation>
</comment>
<feature type="domain" description="CCR4-Not complex component Not1 C-terminal" evidence="8">
    <location>
        <begin position="1687"/>
        <end position="1937"/>
    </location>
</feature>
<feature type="domain" description="CCR4-NOT transcription complex subunit 1" evidence="9">
    <location>
        <begin position="1114"/>
        <end position="1246"/>
    </location>
</feature>
<evidence type="ECO:0000256" key="1">
    <source>
        <dbReference type="ARBA" id="ARBA00004123"/>
    </source>
</evidence>
<keyword evidence="4" id="KW-0804">Transcription</keyword>
<dbReference type="InterPro" id="IPR032191">
    <property type="entry name" value="CNOT1_CAF1_bind"/>
</dbReference>
<dbReference type="InParanoid" id="E4X2N3"/>
<dbReference type="GO" id="GO:0000932">
    <property type="term" value="C:P-body"/>
    <property type="evidence" value="ECO:0007669"/>
    <property type="project" value="TreeGrafter"/>
</dbReference>
<name>E4X2N3_OIKDI</name>
<dbReference type="GO" id="GO:0000288">
    <property type="term" value="P:nuclear-transcribed mRNA catabolic process, deadenylation-dependent decay"/>
    <property type="evidence" value="ECO:0007669"/>
    <property type="project" value="TreeGrafter"/>
</dbReference>
<gene>
    <name evidence="13" type="ORF">GSOID_T00017510001</name>
</gene>
<dbReference type="Pfam" id="PF16418">
    <property type="entry name" value="CNOT1_HEAT"/>
    <property type="match status" value="1"/>
</dbReference>
<sequence length="1996" mass="228798">MPTEKKNRFPRRRTLTKKNFEKLKKSKSSENRRAIYDGAFKSPQRLEEEIRSLCRSLGQEATVHLLKVLLQFQEKSSHPVEPAVLSELASLLSSDSGRAAFVTAADQTAAKDLLPLITDGLGLSSAQSLALALSLTKANSPEVRAAGIEFIQKTLPQVLEDVCATDNLKELNHIVHGLLLYLWNNPSVAQEDTKGWNPEVLAEAIHQRDPNFNWHDVVQSFDFPGFKVDNEPALILLVSCIKYGLHLRDKSAPYDKIPFPVDRVLQRWNNREGQFSFLKQALLSPNIIPFGIYECNQTQLSVLKSIPDTNDLKVKCWQSIDLMQALLNLGDDASLRERVKELIHDSIKYCPDVIVLALAQAQVHWSALRRDLLEFLLDKYIVNQHPNSLSIITFIWTNCEQVPQMRELLVHSLKKYYRESGSDAALIRVCDIAKEIKALQILLRVKSEDDFAFAIKLAIQASRHNYLNFKKWLEDYSSNVTFLRELNQYRLMVAAHPMSSLEQPKEVEIIREFLTQLSGGSSIGGLMTPASFGAIPGIPKPNTNNPIGFNFQPTQSVGGPSLTNPMQRPMPMPEEDVEVMDPLMRSVDNLYRELFSGKITEEYLVAQIQQMKTNPNQQKEFKMILSQLIKEFRHYSQFPTDKVECIAKVWGKILSDEILDDARDLKQFLDHVYHALKEGLKGNDKMLLFGETALQIFILKSILLPRCPRNICQWRRKAHNATVDDHPYQGKQLHFLEIRRVLNFNHPVREIISRHSILSVIGHARLRPTQRQNVRHPPNDVSDKIKFIINNMSPNNVKEKANEVRRLLDDNPGFYRWFGTYMIKERILKEENFLGLYAELTEALSKQTAIDPPFNQTVRSDLVTGIKALLQQDKQSGDMDSRKRLKYMGRFLGLITIERNRPIIADEIDFKLLLLEAHLRKRRGSPNSNVELKFVVPFVAKVIESTKKSEVFALRNAWTRGVMCTLIELCMDPDAMEMVKFEVELLLKEQKLSMEHFEILSHESVLQSKEMMETIMSPRYKSHLPTSMGSIHPPQPQRMNSQPSMEQPPMPSYTPQYYYDKVDVSTDDMSTLLPYIKVRENLPIVQALGGSQQVKLFLVAKAFSQCFLEQQPLCDLIERQIDRNSQIAAIATEALIKKDFALEIDDHLMSSCANYLSRYLAAGMSMNSLANKEIGFARNIQDRLQELIKQKLVSTPDEIINENAKILVEDNIELFICFIQKRTSHQAIRKVEARLLPEIRTRQRCRTDPGLERQFVQSLSNIRQYHLAVMPEQIRLTPQGVKQEQLRVYEEFAVNVPGFIPSAPTSINQRQAAQAAQAQAVQTQPQMNPAAPATQAWLSSNLVPLYKKHFETFKSKMAEIPRQDVGIPAADIRGMMQVLQTLTDGLQTAATTRDLESTTKFIKNLHYCFIVAFRIIDPFYLDPRYTEEMKLLLLNKIVLPDQYDKFLQHSIIQVAKCTLDQHATMFKLGALSPRQYLDRIIQFCIDLWVSLLANPAPTGPNKGDELVQEFAETIPIIVNNFNSHPFNSLSEETRSKVHAGAEFKNNTARQLLEQWVKIFSGRDAGRDSTRGFSAYVAILNEAHILKTDECIKRFIRCCTEICVDIPSNLDDMKMRLNVYQQIDAFVRLVCLLIKHSGDTTNPGTKVNLLNQVLGIVIGVCLEHQQQRGKDFDQMPFQRIFIMLFYELCAPEEVLVSINWHTLQAFTQAYHHLRPAKAPGFVFAWIELIGYRTYVSRMMSHTPEKKGWPMYAQLLSDMIKFMAPHLRNPSTMSPAFKQLYDGMLRLLLVLFHDYPQFLLSYHYAFCDIVPPNCIQLRNLILSAYPKHIADDPQYNTQKLILDNDVHEKLKLMGDMYRAPSILTKYENSIKPDEFKQKLELYLKDRQSTEFLTLDLVNYLMKTKEDQRTTGVKWNTLVINAVVIFVGEQAITQILGKQQAPNPPCGELGYRRKIHVLECHRKPVKISECSHVVLYGSYSPSFRRIRRNSSRADLSCYA</sequence>
<evidence type="ECO:0000259" key="10">
    <source>
        <dbReference type="Pfam" id="PF16415"/>
    </source>
</evidence>
<organism evidence="13">
    <name type="scientific">Oikopleura dioica</name>
    <name type="common">Tunicate</name>
    <dbReference type="NCBI Taxonomy" id="34765"/>
    <lineage>
        <taxon>Eukaryota</taxon>
        <taxon>Metazoa</taxon>
        <taxon>Chordata</taxon>
        <taxon>Tunicata</taxon>
        <taxon>Appendicularia</taxon>
        <taxon>Copelata</taxon>
        <taxon>Oikopleuridae</taxon>
        <taxon>Oikopleura</taxon>
    </lineage>
</organism>
<dbReference type="Gene3D" id="1.25.40.180">
    <property type="match status" value="1"/>
</dbReference>
<dbReference type="Pfam" id="PF12842">
    <property type="entry name" value="DUF3819"/>
    <property type="match status" value="1"/>
</dbReference>
<dbReference type="GO" id="GO:0005634">
    <property type="term" value="C:nucleus"/>
    <property type="evidence" value="ECO:0007669"/>
    <property type="project" value="UniProtKB-SubCell"/>
</dbReference>
<feature type="domain" description="CCR4-NOT transcription complex subunit 1 HEAT repeat" evidence="12">
    <location>
        <begin position="371"/>
        <end position="488"/>
    </location>
</feature>
<feature type="domain" description="CCR4-NOT transcription complex subunit 1 TTP binding" evidence="11">
    <location>
        <begin position="584"/>
        <end position="697"/>
    </location>
</feature>
<evidence type="ECO:0000313" key="13">
    <source>
        <dbReference type="EMBL" id="CBY17886.1"/>
    </source>
</evidence>